<comment type="subcellular location">
    <subcellularLocation>
        <location evidence="1">Nucleus</location>
        <location evidence="1">Nucleoplasm</location>
    </subcellularLocation>
</comment>
<evidence type="ECO:0000256" key="5">
    <source>
        <dbReference type="SAM" id="MobiDB-lite"/>
    </source>
</evidence>
<dbReference type="GO" id="GO:0003723">
    <property type="term" value="F:RNA binding"/>
    <property type="evidence" value="ECO:0007669"/>
    <property type="project" value="UniProtKB-UniRule"/>
</dbReference>
<sequence length="226" mass="25077">MPGNPACSVFIGNLDEKVDERVLYEILIQAGPVIDLHVLRDRETNRHKGYAFAEYEREDIAQYAVKLFSGLVFLNNRMLRFAISGQDKQEKPSPSQNGANSSTFSTPSQQSPPFFGRQMVPPSPYTPAERTIGHSPNFSSISNFTPNHTPAYNNPGAIKNGYNMNSPAAIKNGHNMEKISHHSQSYNYNSKRGEAKRYDSCLSSSHHTGYRSSVQGSGYACAHPSF</sequence>
<dbReference type="Pfam" id="PF00076">
    <property type="entry name" value="RRM_1"/>
    <property type="match status" value="1"/>
</dbReference>
<dbReference type="SMART" id="SM00360">
    <property type="entry name" value="RRM"/>
    <property type="match status" value="1"/>
</dbReference>
<protein>
    <submittedName>
        <fullName evidence="7">TSA: Wollemia nobilis Ref_Wollemi_Transcript_10049_1568 transcribed RNA sequence</fullName>
    </submittedName>
</protein>
<feature type="domain" description="RRM" evidence="6">
    <location>
        <begin position="7"/>
        <end position="86"/>
    </location>
</feature>
<dbReference type="PANTHER" id="PTHR13798:SF11">
    <property type="entry name" value="RNA-BINDING PROTEIN 7-RELATED"/>
    <property type="match status" value="1"/>
</dbReference>
<dbReference type="InterPro" id="IPR035979">
    <property type="entry name" value="RBD_domain_sf"/>
</dbReference>
<dbReference type="AlphaFoldDB" id="A0A0C9S708"/>
<feature type="compositionally biased region" description="Low complexity" evidence="5">
    <location>
        <begin position="101"/>
        <end position="115"/>
    </location>
</feature>
<name>A0A0C9S708_9CONI</name>
<evidence type="ECO:0000256" key="2">
    <source>
        <dbReference type="ARBA" id="ARBA00022884"/>
    </source>
</evidence>
<dbReference type="InterPro" id="IPR052285">
    <property type="entry name" value="NEXT_complex_subunit"/>
</dbReference>
<evidence type="ECO:0000259" key="6">
    <source>
        <dbReference type="PROSITE" id="PS50102"/>
    </source>
</evidence>
<dbReference type="EMBL" id="GCHU01009995">
    <property type="protein sequence ID" value="JAG88067.1"/>
    <property type="molecule type" value="Transcribed_RNA"/>
</dbReference>
<proteinExistence type="predicted"/>
<evidence type="ECO:0000313" key="7">
    <source>
        <dbReference type="EMBL" id="JAG88067.1"/>
    </source>
</evidence>
<dbReference type="PANTHER" id="PTHR13798">
    <property type="entry name" value="RNA BINDING MOTIF RBM PROTEIN -RELATED"/>
    <property type="match status" value="1"/>
</dbReference>
<dbReference type="Gene3D" id="3.30.70.330">
    <property type="match status" value="1"/>
</dbReference>
<keyword evidence="3" id="KW-0539">Nucleus</keyword>
<evidence type="ECO:0000256" key="4">
    <source>
        <dbReference type="PROSITE-ProRule" id="PRU00176"/>
    </source>
</evidence>
<reference evidence="7" key="1">
    <citation type="submission" date="2015-02" db="EMBL/GenBank/DDBJ databases">
        <title>A transcriptome of Wollemia nobilis - a relic of Gondwana.</title>
        <authorList>
            <person name="Chia J.Y."/>
            <person name="Leong Y.S."/>
            <person name="Abdul Karim S."/>
            <person name="Wan Azmi N."/>
            <person name="Hercus R."/>
            <person name="Croft L."/>
        </authorList>
    </citation>
    <scope>NUCLEOTIDE SEQUENCE</scope>
    <source>
        <strain evidence="7">MaeBrown</strain>
        <tissue evidence="7">Leaf</tissue>
    </source>
</reference>
<dbReference type="GO" id="GO:0005654">
    <property type="term" value="C:nucleoplasm"/>
    <property type="evidence" value="ECO:0007669"/>
    <property type="project" value="UniProtKB-SubCell"/>
</dbReference>
<feature type="compositionally biased region" description="Polar residues" evidence="5">
    <location>
        <begin position="134"/>
        <end position="152"/>
    </location>
</feature>
<dbReference type="InterPro" id="IPR012677">
    <property type="entry name" value="Nucleotide-bd_a/b_plait_sf"/>
</dbReference>
<feature type="region of interest" description="Disordered" evidence="5">
    <location>
        <begin position="85"/>
        <end position="156"/>
    </location>
</feature>
<dbReference type="SUPFAM" id="SSF54928">
    <property type="entry name" value="RNA-binding domain, RBD"/>
    <property type="match status" value="1"/>
</dbReference>
<evidence type="ECO:0000256" key="3">
    <source>
        <dbReference type="ARBA" id="ARBA00023242"/>
    </source>
</evidence>
<dbReference type="InterPro" id="IPR000504">
    <property type="entry name" value="RRM_dom"/>
</dbReference>
<dbReference type="PROSITE" id="PS50102">
    <property type="entry name" value="RRM"/>
    <property type="match status" value="1"/>
</dbReference>
<accession>A0A0C9S708</accession>
<evidence type="ECO:0000256" key="1">
    <source>
        <dbReference type="ARBA" id="ARBA00004642"/>
    </source>
</evidence>
<organism evidence="7">
    <name type="scientific">Wollemia nobilis</name>
    <dbReference type="NCBI Taxonomy" id="56998"/>
    <lineage>
        <taxon>Eukaryota</taxon>
        <taxon>Viridiplantae</taxon>
        <taxon>Streptophyta</taxon>
        <taxon>Embryophyta</taxon>
        <taxon>Tracheophyta</taxon>
        <taxon>Spermatophyta</taxon>
        <taxon>Pinopsida</taxon>
        <taxon>Pinidae</taxon>
        <taxon>Conifers II</taxon>
        <taxon>Araucariales</taxon>
        <taxon>Araucariaceae</taxon>
        <taxon>Wollemia</taxon>
    </lineage>
</organism>
<keyword evidence="2 4" id="KW-0694">RNA-binding</keyword>